<dbReference type="SUPFAM" id="SSF50156">
    <property type="entry name" value="PDZ domain-like"/>
    <property type="match status" value="1"/>
</dbReference>
<dbReference type="AlphaFoldDB" id="A0A7W8FXP7"/>
<protein>
    <submittedName>
        <fullName evidence="13">Regulator of sigma E protease</fullName>
        <ecNumber evidence="13">3.4.24.-</ecNumber>
    </submittedName>
</protein>
<dbReference type="PROSITE" id="PS50106">
    <property type="entry name" value="PDZ"/>
    <property type="match status" value="1"/>
</dbReference>
<evidence type="ECO:0000313" key="14">
    <source>
        <dbReference type="Proteomes" id="UP000521313"/>
    </source>
</evidence>
<dbReference type="EMBL" id="JACHHD010000004">
    <property type="protein sequence ID" value="MBB5184541.1"/>
    <property type="molecule type" value="Genomic_DNA"/>
</dbReference>
<evidence type="ECO:0000256" key="10">
    <source>
        <dbReference type="ARBA" id="ARBA00023136"/>
    </source>
</evidence>
<dbReference type="GO" id="GO:0004222">
    <property type="term" value="F:metalloendopeptidase activity"/>
    <property type="evidence" value="ECO:0007669"/>
    <property type="project" value="InterPro"/>
</dbReference>
<evidence type="ECO:0000256" key="6">
    <source>
        <dbReference type="ARBA" id="ARBA00022801"/>
    </source>
</evidence>
<evidence type="ECO:0000256" key="1">
    <source>
        <dbReference type="ARBA" id="ARBA00001947"/>
    </source>
</evidence>
<evidence type="ECO:0000256" key="11">
    <source>
        <dbReference type="SAM" id="Phobius"/>
    </source>
</evidence>
<keyword evidence="6 13" id="KW-0378">Hydrolase</keyword>
<dbReference type="EC" id="3.4.24.-" evidence="13"/>
<evidence type="ECO:0000256" key="5">
    <source>
        <dbReference type="ARBA" id="ARBA00022692"/>
    </source>
</evidence>
<feature type="domain" description="PDZ" evidence="12">
    <location>
        <begin position="122"/>
        <end position="196"/>
    </location>
</feature>
<evidence type="ECO:0000256" key="2">
    <source>
        <dbReference type="ARBA" id="ARBA00004141"/>
    </source>
</evidence>
<keyword evidence="8 11" id="KW-1133">Transmembrane helix</keyword>
<accession>A0A7W8FXP7</accession>
<dbReference type="InterPro" id="IPR036034">
    <property type="entry name" value="PDZ_sf"/>
</dbReference>
<comment type="cofactor">
    <cofactor evidence="1">
        <name>Zn(2+)</name>
        <dbReference type="ChEBI" id="CHEBI:29105"/>
    </cofactor>
</comment>
<evidence type="ECO:0000259" key="12">
    <source>
        <dbReference type="PROSITE" id="PS50106"/>
    </source>
</evidence>
<gene>
    <name evidence="13" type="ORF">HNQ43_000580</name>
</gene>
<feature type="transmembrane region" description="Helical" evidence="11">
    <location>
        <begin position="284"/>
        <end position="307"/>
    </location>
</feature>
<dbReference type="PANTHER" id="PTHR42837:SF2">
    <property type="entry name" value="MEMBRANE METALLOPROTEASE ARASP2, CHLOROPLASTIC-RELATED"/>
    <property type="match status" value="1"/>
</dbReference>
<keyword evidence="5 11" id="KW-0812">Transmembrane</keyword>
<dbReference type="Gene3D" id="2.30.42.10">
    <property type="match status" value="1"/>
</dbReference>
<dbReference type="Pfam" id="PF02163">
    <property type="entry name" value="Peptidase_M50"/>
    <property type="match status" value="1"/>
</dbReference>
<evidence type="ECO:0000256" key="8">
    <source>
        <dbReference type="ARBA" id="ARBA00022989"/>
    </source>
</evidence>
<comment type="similarity">
    <text evidence="3">Belongs to the peptidase M50B family.</text>
</comment>
<evidence type="ECO:0000256" key="3">
    <source>
        <dbReference type="ARBA" id="ARBA00007931"/>
    </source>
</evidence>
<keyword evidence="4 13" id="KW-0645">Protease</keyword>
<dbReference type="GO" id="GO:0016020">
    <property type="term" value="C:membrane"/>
    <property type="evidence" value="ECO:0007669"/>
    <property type="project" value="UniProtKB-SubCell"/>
</dbReference>
<evidence type="ECO:0000313" key="13">
    <source>
        <dbReference type="EMBL" id="MBB5184541.1"/>
    </source>
</evidence>
<evidence type="ECO:0000256" key="7">
    <source>
        <dbReference type="ARBA" id="ARBA00022833"/>
    </source>
</evidence>
<dbReference type="RefSeq" id="WP_183374595.1">
    <property type="nucleotide sequence ID" value="NZ_JACHHD010000004.1"/>
</dbReference>
<dbReference type="PANTHER" id="PTHR42837">
    <property type="entry name" value="REGULATOR OF SIGMA-E PROTEASE RSEP"/>
    <property type="match status" value="1"/>
</dbReference>
<dbReference type="Proteomes" id="UP000521313">
    <property type="component" value="Unassembled WGS sequence"/>
</dbReference>
<name>A0A7W8FXP7_9FIRM</name>
<comment type="caution">
    <text evidence="13">The sequence shown here is derived from an EMBL/GenBank/DDBJ whole genome shotgun (WGS) entry which is preliminary data.</text>
</comment>
<evidence type="ECO:0000256" key="4">
    <source>
        <dbReference type="ARBA" id="ARBA00022670"/>
    </source>
</evidence>
<evidence type="ECO:0000256" key="9">
    <source>
        <dbReference type="ARBA" id="ARBA00023049"/>
    </source>
</evidence>
<dbReference type="GO" id="GO:0006508">
    <property type="term" value="P:proteolysis"/>
    <property type="evidence" value="ECO:0007669"/>
    <property type="project" value="UniProtKB-KW"/>
</dbReference>
<comment type="subcellular location">
    <subcellularLocation>
        <location evidence="2">Membrane</location>
        <topology evidence="2">Multi-pass membrane protein</topology>
    </subcellularLocation>
</comment>
<feature type="transmembrane region" description="Helical" evidence="11">
    <location>
        <begin position="328"/>
        <end position="349"/>
    </location>
</feature>
<organism evidence="13 14">
    <name type="scientific">Faecalicoccus acidiformans</name>
    <dbReference type="NCBI Taxonomy" id="915173"/>
    <lineage>
        <taxon>Bacteria</taxon>
        <taxon>Bacillati</taxon>
        <taxon>Bacillota</taxon>
        <taxon>Erysipelotrichia</taxon>
        <taxon>Erysipelotrichales</taxon>
        <taxon>Erysipelotrichaceae</taxon>
        <taxon>Faecalicoccus</taxon>
    </lineage>
</organism>
<keyword evidence="10 11" id="KW-0472">Membrane</keyword>
<feature type="transmembrane region" description="Helical" evidence="11">
    <location>
        <begin position="6"/>
        <end position="28"/>
    </location>
</feature>
<feature type="transmembrane region" description="Helical" evidence="11">
    <location>
        <begin position="103"/>
        <end position="127"/>
    </location>
</feature>
<sequence length="356" mass="40042">MNLIIGLFAFVFMLSVIIVIHELGHFLVARHFGVYCKEFSIGMGPLLYAKQGKETQFSIRAIPFGGFVMMAGEEDGSQDEEEDWLKDLDESRRLNFKPRWQQICVMVAGVVMNILLAWVLYIGLAMAQGYVVEDPLPVVYEIIPGQAADQAGLQEGDHILKVTDGSDVLEPETQYDLLEWIQYHPEELQATVQRQDEVFEVSIQPEKDEETNTYSLGYVVSANAHYVPWYTGFYYGTMDMLESGTSIYRALGHLIQGEGLQNLSGPVGIAQVTTQATTQGLDSYISLFAMISLNIGIFNLLPIPAMDGGRILILILEKIFRRKISTRVVENVIMVSFILLIGLFLFATYNDILRLF</sequence>
<dbReference type="InterPro" id="IPR001478">
    <property type="entry name" value="PDZ"/>
</dbReference>
<reference evidence="13 14" key="1">
    <citation type="submission" date="2020-08" db="EMBL/GenBank/DDBJ databases">
        <title>Genomic Encyclopedia of Type Strains, Phase IV (KMG-IV): sequencing the most valuable type-strain genomes for metagenomic binning, comparative biology and taxonomic classification.</title>
        <authorList>
            <person name="Goeker M."/>
        </authorList>
    </citation>
    <scope>NUCLEOTIDE SEQUENCE [LARGE SCALE GENOMIC DNA]</scope>
    <source>
        <strain evidence="13 14">DSM 26963</strain>
    </source>
</reference>
<dbReference type="CDD" id="cd06163">
    <property type="entry name" value="S2P-M50_PDZ_RseP-like"/>
    <property type="match status" value="1"/>
</dbReference>
<dbReference type="InterPro" id="IPR004387">
    <property type="entry name" value="Pept_M50_Zn"/>
</dbReference>
<keyword evidence="7" id="KW-0862">Zinc</keyword>
<keyword evidence="9" id="KW-0482">Metalloprotease</keyword>
<proteinExistence type="inferred from homology"/>
<dbReference type="InterPro" id="IPR008915">
    <property type="entry name" value="Peptidase_M50"/>
</dbReference>